<organism evidence="2 3">
    <name type="scientific">Colletotrichum destructivum</name>
    <dbReference type="NCBI Taxonomy" id="34406"/>
    <lineage>
        <taxon>Eukaryota</taxon>
        <taxon>Fungi</taxon>
        <taxon>Dikarya</taxon>
        <taxon>Ascomycota</taxon>
        <taxon>Pezizomycotina</taxon>
        <taxon>Sordariomycetes</taxon>
        <taxon>Hypocreomycetidae</taxon>
        <taxon>Glomerellales</taxon>
        <taxon>Glomerellaceae</taxon>
        <taxon>Colletotrichum</taxon>
        <taxon>Colletotrichum destructivum species complex</taxon>
    </lineage>
</organism>
<evidence type="ECO:0000313" key="2">
    <source>
        <dbReference type="EMBL" id="WQF88832.1"/>
    </source>
</evidence>
<accession>A0AAX4J0B3</accession>
<feature type="compositionally biased region" description="Basic and acidic residues" evidence="1">
    <location>
        <begin position="7"/>
        <end position="18"/>
    </location>
</feature>
<dbReference type="KEGG" id="cdet:87950346"/>
<keyword evidence="3" id="KW-1185">Reference proteome</keyword>
<dbReference type="GeneID" id="87950346"/>
<proteinExistence type="predicted"/>
<reference evidence="3" key="1">
    <citation type="journal article" date="2023" name="bioRxiv">
        <title>Complete genome of the Medicago anthracnose fungus, Colletotrichum destructivum, reveals a mini-chromosome-like region within a core chromosome.</title>
        <authorList>
            <person name="Lapalu N."/>
            <person name="Simon A."/>
            <person name="Lu A."/>
            <person name="Plaumann P.-L."/>
            <person name="Amselem J."/>
            <person name="Pigne S."/>
            <person name="Auger A."/>
            <person name="Koch C."/>
            <person name="Dallery J.-F."/>
            <person name="O'Connell R.J."/>
        </authorList>
    </citation>
    <scope>NUCLEOTIDE SEQUENCE [LARGE SCALE GENOMIC DNA]</scope>
    <source>
        <strain evidence="3">CBS 520.97</strain>
    </source>
</reference>
<feature type="region of interest" description="Disordered" evidence="1">
    <location>
        <begin position="1"/>
        <end position="30"/>
    </location>
</feature>
<dbReference type="RefSeq" id="XP_062786053.1">
    <property type="nucleotide sequence ID" value="XM_062930002.1"/>
</dbReference>
<evidence type="ECO:0000256" key="1">
    <source>
        <dbReference type="SAM" id="MobiDB-lite"/>
    </source>
</evidence>
<evidence type="ECO:0000313" key="3">
    <source>
        <dbReference type="Proteomes" id="UP001322277"/>
    </source>
</evidence>
<dbReference type="AlphaFoldDB" id="A0AAX4J0B3"/>
<evidence type="ECO:0008006" key="4">
    <source>
        <dbReference type="Google" id="ProtNLM"/>
    </source>
</evidence>
<protein>
    <recommendedName>
        <fullName evidence="4">Ubiquitin 3 binding protein But2 C-terminal domain-containing protein</fullName>
    </recommendedName>
</protein>
<dbReference type="Proteomes" id="UP001322277">
    <property type="component" value="Chromosome 9"/>
</dbReference>
<sequence>MGSRKTFSKEFMTRDPVYKTRRSPSSGSCLSYSHQYEQLQPASSTQPTKTQEYPLPSASQTLLVTTTTTTTKMQFANILLAALAGAASVSARTTPTARRQAGASAHPGCRIVPASDLNFGVADLTSGTVVTKVLTFPVGPSAAGPCQLVGAFARGFPIDQGGGALARLDVRALGGDAPGSLVGSFGPLQVKDDVVARDTLQVINSFQCAESLSFEFEVANDAGVEEDINVTFTASALGGFFVQVGDQCN</sequence>
<dbReference type="EMBL" id="CP137313">
    <property type="protein sequence ID" value="WQF88832.1"/>
    <property type="molecule type" value="Genomic_DNA"/>
</dbReference>
<name>A0AAX4J0B3_9PEZI</name>
<gene>
    <name evidence="2" type="ORF">CDEST_13846</name>
</gene>